<dbReference type="Pfam" id="PF10211">
    <property type="entry name" value="Ax_dynein_light"/>
    <property type="match status" value="1"/>
</dbReference>
<keyword evidence="6" id="KW-1185">Reference proteome</keyword>
<gene>
    <name evidence="5" type="ORF">AFUS01_LOCUS11691</name>
</gene>
<sequence>IKSLGCDDLTAGCLYFPFETYNNNDSTLSKKSIDGMMKQYAEMHCDWGEESCAIMTKPSETFDVKKVVTTTYQTNIFVLDSEKAGKDFVQYGPIQFDDGESHSVKHKKRPTKSKRRNTAEASVFLKCGPSPEITLQHVLSKICPPKQWRSRGLLLRQNVSNKIPTRKDVLALKEKAANEFRAYKSIITEDGLCKLRREMNGKIFDELIRQVAVKCLERGHQLIKIRDEYYYQFESYEKVFYSLIAYSIRKNLISKNNSCELREKIGELQDQIFELERINSEFPQAMEFIENKFEQEQIIDDNIYIEEFEKARSLNRQLKNLLLLKS</sequence>
<organism evidence="5 6">
    <name type="scientific">Allacma fusca</name>
    <dbReference type="NCBI Taxonomy" id="39272"/>
    <lineage>
        <taxon>Eukaryota</taxon>
        <taxon>Metazoa</taxon>
        <taxon>Ecdysozoa</taxon>
        <taxon>Arthropoda</taxon>
        <taxon>Hexapoda</taxon>
        <taxon>Collembola</taxon>
        <taxon>Symphypleona</taxon>
        <taxon>Sminthuridae</taxon>
        <taxon>Allacma</taxon>
    </lineage>
</organism>
<feature type="non-terminal residue" evidence="5">
    <location>
        <position position="1"/>
    </location>
</feature>
<dbReference type="GO" id="GO:0097546">
    <property type="term" value="C:ciliary base"/>
    <property type="evidence" value="ECO:0007669"/>
    <property type="project" value="TreeGrafter"/>
</dbReference>
<accession>A0A8J2K903</accession>
<dbReference type="AlphaFoldDB" id="A0A8J2K903"/>
<reference evidence="5" key="1">
    <citation type="submission" date="2021-06" db="EMBL/GenBank/DDBJ databases">
        <authorList>
            <person name="Hodson N. C."/>
            <person name="Mongue J. A."/>
            <person name="Jaron S. K."/>
        </authorList>
    </citation>
    <scope>NUCLEOTIDE SEQUENCE</scope>
</reference>
<evidence type="ECO:0000256" key="1">
    <source>
        <dbReference type="ARBA" id="ARBA00023017"/>
    </source>
</evidence>
<dbReference type="EMBL" id="CAJVCH010090370">
    <property type="protein sequence ID" value="CAG7722560.1"/>
    <property type="molecule type" value="Genomic_DNA"/>
</dbReference>
<dbReference type="GO" id="GO:0030286">
    <property type="term" value="C:dynein complex"/>
    <property type="evidence" value="ECO:0007669"/>
    <property type="project" value="UniProtKB-KW"/>
</dbReference>
<dbReference type="InterPro" id="IPR019347">
    <property type="entry name" value="Axonemal_dynein_light_chain"/>
</dbReference>
<dbReference type="PANTHER" id="PTHR13183">
    <property type="entry name" value="AXONEMAL INNER ARM DYNEIN LIGHT CHAIN 28"/>
    <property type="match status" value="1"/>
</dbReference>
<dbReference type="Proteomes" id="UP000708208">
    <property type="component" value="Unassembled WGS sequence"/>
</dbReference>
<dbReference type="OrthoDB" id="1927454at2759"/>
<protein>
    <submittedName>
        <fullName evidence="5">Uncharacterized protein</fullName>
    </submittedName>
</protein>
<feature type="non-terminal residue" evidence="5">
    <location>
        <position position="326"/>
    </location>
</feature>
<keyword evidence="2" id="KW-0175">Coiled coil</keyword>
<keyword evidence="1" id="KW-0243">Dynein</keyword>
<evidence type="ECO:0000256" key="2">
    <source>
        <dbReference type="ARBA" id="ARBA00023054"/>
    </source>
</evidence>
<comment type="similarity">
    <text evidence="4">Belongs to the inner dynein arm light chain family.</text>
</comment>
<evidence type="ECO:0000313" key="5">
    <source>
        <dbReference type="EMBL" id="CAG7722560.1"/>
    </source>
</evidence>
<evidence type="ECO:0000313" key="6">
    <source>
        <dbReference type="Proteomes" id="UP000708208"/>
    </source>
</evidence>
<keyword evidence="3" id="KW-0505">Motor protein</keyword>
<dbReference type="GO" id="GO:0005930">
    <property type="term" value="C:axoneme"/>
    <property type="evidence" value="ECO:0007669"/>
    <property type="project" value="TreeGrafter"/>
</dbReference>
<evidence type="ECO:0000256" key="3">
    <source>
        <dbReference type="ARBA" id="ARBA00023175"/>
    </source>
</evidence>
<dbReference type="PANTHER" id="PTHR13183:SF0">
    <property type="entry name" value="AXONEMAL DYNEIN LIGHT INTERMEDIATE POLYPEPTIDE 1"/>
    <property type="match status" value="1"/>
</dbReference>
<comment type="caution">
    <text evidence="5">The sequence shown here is derived from an EMBL/GenBank/DDBJ whole genome shotgun (WGS) entry which is preliminary data.</text>
</comment>
<proteinExistence type="inferred from homology"/>
<dbReference type="GO" id="GO:0045504">
    <property type="term" value="F:dynein heavy chain binding"/>
    <property type="evidence" value="ECO:0007669"/>
    <property type="project" value="TreeGrafter"/>
</dbReference>
<evidence type="ECO:0000256" key="4">
    <source>
        <dbReference type="ARBA" id="ARBA00038114"/>
    </source>
</evidence>
<name>A0A8J2K903_9HEXA</name>